<keyword evidence="3" id="KW-1185">Reference proteome</keyword>
<feature type="signal peptide" evidence="1">
    <location>
        <begin position="1"/>
        <end position="39"/>
    </location>
</feature>
<evidence type="ECO:0000313" key="3">
    <source>
        <dbReference type="Proteomes" id="UP001610444"/>
    </source>
</evidence>
<gene>
    <name evidence="2" type="ORF">BJX68DRAFT_124268</name>
</gene>
<reference evidence="2 3" key="1">
    <citation type="submission" date="2024-07" db="EMBL/GenBank/DDBJ databases">
        <title>Section-level genome sequencing and comparative genomics of Aspergillus sections Usti and Cavernicolus.</title>
        <authorList>
            <consortium name="Lawrence Berkeley National Laboratory"/>
            <person name="Nybo J.L."/>
            <person name="Vesth T.C."/>
            <person name="Theobald S."/>
            <person name="Frisvad J.C."/>
            <person name="Larsen T.O."/>
            <person name="Kjaerboelling I."/>
            <person name="Rothschild-Mancinelli K."/>
            <person name="Lyhne E.K."/>
            <person name="Kogle M.E."/>
            <person name="Barry K."/>
            <person name="Clum A."/>
            <person name="Na H."/>
            <person name="Ledsgaard L."/>
            <person name="Lin J."/>
            <person name="Lipzen A."/>
            <person name="Kuo A."/>
            <person name="Riley R."/>
            <person name="Mondo S."/>
            <person name="LaButti K."/>
            <person name="Haridas S."/>
            <person name="Pangalinan J."/>
            <person name="Salamov A.A."/>
            <person name="Simmons B.A."/>
            <person name="Magnuson J.K."/>
            <person name="Chen J."/>
            <person name="Drula E."/>
            <person name="Henrissat B."/>
            <person name="Wiebenga A."/>
            <person name="Lubbers R.J."/>
            <person name="Gomes A.C."/>
            <person name="Macurrencykelacurrency M.R."/>
            <person name="Stajich J."/>
            <person name="Grigoriev I.V."/>
            <person name="Mortensen U.H."/>
            <person name="De vries R.P."/>
            <person name="Baker S.E."/>
            <person name="Andersen M.R."/>
        </authorList>
    </citation>
    <scope>NUCLEOTIDE SEQUENCE [LARGE SCALE GENOMIC DNA]</scope>
    <source>
        <strain evidence="2 3">CBS 756.74</strain>
    </source>
</reference>
<dbReference type="PROSITE" id="PS51257">
    <property type="entry name" value="PROKAR_LIPOPROTEIN"/>
    <property type="match status" value="1"/>
</dbReference>
<accession>A0ABR4K5J6</accession>
<comment type="caution">
    <text evidence="2">The sequence shown here is derived from an EMBL/GenBank/DDBJ whole genome shotgun (WGS) entry which is preliminary data.</text>
</comment>
<organism evidence="2 3">
    <name type="scientific">Aspergillus pseudodeflectus</name>
    <dbReference type="NCBI Taxonomy" id="176178"/>
    <lineage>
        <taxon>Eukaryota</taxon>
        <taxon>Fungi</taxon>
        <taxon>Dikarya</taxon>
        <taxon>Ascomycota</taxon>
        <taxon>Pezizomycotina</taxon>
        <taxon>Eurotiomycetes</taxon>
        <taxon>Eurotiomycetidae</taxon>
        <taxon>Eurotiales</taxon>
        <taxon>Aspergillaceae</taxon>
        <taxon>Aspergillus</taxon>
        <taxon>Aspergillus subgen. Nidulantes</taxon>
    </lineage>
</organism>
<dbReference type="Proteomes" id="UP001610444">
    <property type="component" value="Unassembled WGS sequence"/>
</dbReference>
<evidence type="ECO:0000256" key="1">
    <source>
        <dbReference type="SAM" id="SignalP"/>
    </source>
</evidence>
<dbReference type="GeneID" id="98151335"/>
<sequence length="139" mass="15363">MAKSKKQQITYYAPREMTMLHWPSLLSLVIFLGCQPLDSVVNEGRDCTRSASYGAQMPHQGCNQPHQQSLCTRTYEEIVELTLNQEHFIIPRICGSLFKSISTDSSSSAGSEDFGSVCELGATIVSILVAWFVVQCGLI</sequence>
<dbReference type="EMBL" id="JBFXLR010000032">
    <property type="protein sequence ID" value="KAL2846537.1"/>
    <property type="molecule type" value="Genomic_DNA"/>
</dbReference>
<proteinExistence type="predicted"/>
<evidence type="ECO:0000313" key="2">
    <source>
        <dbReference type="EMBL" id="KAL2846537.1"/>
    </source>
</evidence>
<dbReference type="RefSeq" id="XP_070897231.1">
    <property type="nucleotide sequence ID" value="XM_071036171.1"/>
</dbReference>
<name>A0ABR4K5J6_9EURO</name>
<feature type="chain" id="PRO_5046579408" evidence="1">
    <location>
        <begin position="40"/>
        <end position="139"/>
    </location>
</feature>
<protein>
    <submittedName>
        <fullName evidence="2">Uncharacterized protein</fullName>
    </submittedName>
</protein>
<keyword evidence="1" id="KW-0732">Signal</keyword>